<dbReference type="Proteomes" id="UP000009022">
    <property type="component" value="Unassembled WGS sequence"/>
</dbReference>
<organism evidence="2 3">
    <name type="scientific">Trichoplax adhaerens</name>
    <name type="common">Trichoplax reptans</name>
    <dbReference type="NCBI Taxonomy" id="10228"/>
    <lineage>
        <taxon>Eukaryota</taxon>
        <taxon>Metazoa</taxon>
        <taxon>Placozoa</taxon>
        <taxon>Uniplacotomia</taxon>
        <taxon>Trichoplacea</taxon>
        <taxon>Trichoplacidae</taxon>
        <taxon>Trichoplax</taxon>
    </lineage>
</organism>
<reference evidence="2 3" key="1">
    <citation type="journal article" date="2008" name="Nature">
        <title>The Trichoplax genome and the nature of placozoans.</title>
        <authorList>
            <person name="Srivastava M."/>
            <person name="Begovic E."/>
            <person name="Chapman J."/>
            <person name="Putnam N.H."/>
            <person name="Hellsten U."/>
            <person name="Kawashima T."/>
            <person name="Kuo A."/>
            <person name="Mitros T."/>
            <person name="Salamov A."/>
            <person name="Carpenter M.L."/>
            <person name="Signorovitch A.Y."/>
            <person name="Moreno M.A."/>
            <person name="Kamm K."/>
            <person name="Grimwood J."/>
            <person name="Schmutz J."/>
            <person name="Shapiro H."/>
            <person name="Grigoriev I.V."/>
            <person name="Buss L.W."/>
            <person name="Schierwater B."/>
            <person name="Dellaporta S.L."/>
            <person name="Rokhsar D.S."/>
        </authorList>
    </citation>
    <scope>NUCLEOTIDE SEQUENCE [LARGE SCALE GENOMIC DNA]</scope>
    <source>
        <strain evidence="2 3">Grell-BS-1999</strain>
    </source>
</reference>
<dbReference type="InterPro" id="IPR001245">
    <property type="entry name" value="Ser-Thr/Tyr_kinase_cat_dom"/>
</dbReference>
<dbReference type="GeneID" id="6751745"/>
<dbReference type="EMBL" id="DS985243">
    <property type="protein sequence ID" value="EDV26534.1"/>
    <property type="molecule type" value="Genomic_DNA"/>
</dbReference>
<dbReference type="InterPro" id="IPR000719">
    <property type="entry name" value="Prot_kinase_dom"/>
</dbReference>
<dbReference type="CTD" id="6751745"/>
<dbReference type="PRINTS" id="PR00109">
    <property type="entry name" value="TYRKINASE"/>
</dbReference>
<dbReference type="PhylomeDB" id="B3RSL5"/>
<dbReference type="GO" id="GO:0004713">
    <property type="term" value="F:protein tyrosine kinase activity"/>
    <property type="evidence" value="ECO:0007669"/>
    <property type="project" value="InterPro"/>
</dbReference>
<dbReference type="OrthoDB" id="3256376at2759"/>
<dbReference type="PANTHER" id="PTHR24416:SF611">
    <property type="entry name" value="TYROSINE-PROTEIN KINASE TRANSMEMBRANE RECEPTOR ROR"/>
    <property type="match status" value="1"/>
</dbReference>
<dbReference type="GO" id="GO:0005524">
    <property type="term" value="F:ATP binding"/>
    <property type="evidence" value="ECO:0007669"/>
    <property type="project" value="InterPro"/>
</dbReference>
<feature type="non-terminal residue" evidence="2">
    <location>
        <position position="1"/>
    </location>
</feature>
<name>B3RSL5_TRIAD</name>
<dbReference type="InterPro" id="IPR011009">
    <property type="entry name" value="Kinase-like_dom_sf"/>
</dbReference>
<dbReference type="HOGENOM" id="CLU_000288_7_26_1"/>
<accession>B3RSL5</accession>
<dbReference type="InParanoid" id="B3RSL5"/>
<dbReference type="AlphaFoldDB" id="B3RSL5"/>
<dbReference type="PROSITE" id="PS50011">
    <property type="entry name" value="PROTEIN_KINASE_DOM"/>
    <property type="match status" value="1"/>
</dbReference>
<dbReference type="RefSeq" id="XP_002110530.1">
    <property type="nucleotide sequence ID" value="XM_002110494.1"/>
</dbReference>
<proteinExistence type="predicted"/>
<protein>
    <recommendedName>
        <fullName evidence="1">Protein kinase domain-containing protein</fullName>
    </recommendedName>
</protein>
<dbReference type="SUPFAM" id="SSF56112">
    <property type="entry name" value="Protein kinase-like (PK-like)"/>
    <property type="match status" value="1"/>
</dbReference>
<dbReference type="STRING" id="10228.B3RSL5"/>
<dbReference type="PANTHER" id="PTHR24416">
    <property type="entry name" value="TYROSINE-PROTEIN KINASE RECEPTOR"/>
    <property type="match status" value="1"/>
</dbReference>
<dbReference type="Pfam" id="PF07714">
    <property type="entry name" value="PK_Tyr_Ser-Thr"/>
    <property type="match status" value="1"/>
</dbReference>
<feature type="domain" description="Protein kinase" evidence="1">
    <location>
        <begin position="1"/>
        <end position="79"/>
    </location>
</feature>
<evidence type="ECO:0000259" key="1">
    <source>
        <dbReference type="PROSITE" id="PS50011"/>
    </source>
</evidence>
<sequence>YTSKSDIWGFGILLWELFSSGSEPYAEISGDSILGVIEGGLRLDCPENCSPNVYHIMKDCWNALPKDRPTFVRIKELLLNLKTKIMQGQHNDIPEFQPVVNDNEVTI</sequence>
<dbReference type="OMA" id="CCEMAYK"/>
<dbReference type="InterPro" id="IPR050122">
    <property type="entry name" value="RTK"/>
</dbReference>
<evidence type="ECO:0000313" key="2">
    <source>
        <dbReference type="EMBL" id="EDV26534.1"/>
    </source>
</evidence>
<gene>
    <name evidence="2" type="ORF">TRIADDRAFT_23036</name>
</gene>
<evidence type="ECO:0000313" key="3">
    <source>
        <dbReference type="Proteomes" id="UP000009022"/>
    </source>
</evidence>
<keyword evidence="3" id="KW-1185">Reference proteome</keyword>
<dbReference type="Gene3D" id="1.10.510.10">
    <property type="entry name" value="Transferase(Phosphotransferase) domain 1"/>
    <property type="match status" value="1"/>
</dbReference>
<dbReference type="KEGG" id="tad:TRIADDRAFT_23036"/>
<dbReference type="InterPro" id="IPR020635">
    <property type="entry name" value="Tyr_kinase_cat_dom"/>
</dbReference>
<dbReference type="eggNOG" id="KOG0197">
    <property type="taxonomic scope" value="Eukaryota"/>
</dbReference>
<dbReference type="SMART" id="SM00219">
    <property type="entry name" value="TyrKc"/>
    <property type="match status" value="1"/>
</dbReference>